<evidence type="ECO:0000256" key="1">
    <source>
        <dbReference type="SAM" id="MobiDB-lite"/>
    </source>
</evidence>
<gene>
    <name evidence="2" type="ORF">HA338_14310</name>
</gene>
<dbReference type="AlphaFoldDB" id="A0A832W883"/>
<reference evidence="2" key="1">
    <citation type="journal article" date="2020" name="bioRxiv">
        <title>A rank-normalized archaeal taxonomy based on genome phylogeny resolves widespread incomplete and uneven classifications.</title>
        <authorList>
            <person name="Rinke C."/>
            <person name="Chuvochina M."/>
            <person name="Mussig A.J."/>
            <person name="Chaumeil P.-A."/>
            <person name="Waite D.W."/>
            <person name="Whitman W.B."/>
            <person name="Parks D.H."/>
            <person name="Hugenholtz P."/>
        </authorList>
    </citation>
    <scope>NUCLEOTIDE SEQUENCE</scope>
    <source>
        <strain evidence="2">UBA8876</strain>
    </source>
</reference>
<dbReference type="Proteomes" id="UP000600774">
    <property type="component" value="Unassembled WGS sequence"/>
</dbReference>
<accession>A0A832W883</accession>
<feature type="compositionally biased region" description="Polar residues" evidence="1">
    <location>
        <begin position="31"/>
        <end position="40"/>
    </location>
</feature>
<feature type="region of interest" description="Disordered" evidence="1">
    <location>
        <begin position="29"/>
        <end position="54"/>
    </location>
</feature>
<comment type="caution">
    <text evidence="2">The sequence shown here is derived from an EMBL/GenBank/DDBJ whole genome shotgun (WGS) entry which is preliminary data.</text>
</comment>
<evidence type="ECO:0000313" key="2">
    <source>
        <dbReference type="EMBL" id="HIH95134.1"/>
    </source>
</evidence>
<proteinExistence type="predicted"/>
<evidence type="ECO:0000313" key="3">
    <source>
        <dbReference type="Proteomes" id="UP000600774"/>
    </source>
</evidence>
<protein>
    <submittedName>
        <fullName evidence="2">Uncharacterized protein</fullName>
    </submittedName>
</protein>
<dbReference type="EMBL" id="DUJU01000158">
    <property type="protein sequence ID" value="HIH95134.1"/>
    <property type="molecule type" value="Genomic_DNA"/>
</dbReference>
<sequence length="99" mass="11678">MEIKYILKESIILEYWEIYLNLEAYIRKKQNSSPETSASIEETGGKLMSELNQEERKRSEYRYKNRKNGYHTVVKGCTDNLDSDELDLYRFMIGGVQGK</sequence>
<organism evidence="2 3">
    <name type="scientific">Methanosarcina acetivorans</name>
    <dbReference type="NCBI Taxonomy" id="2214"/>
    <lineage>
        <taxon>Archaea</taxon>
        <taxon>Methanobacteriati</taxon>
        <taxon>Methanobacteriota</taxon>
        <taxon>Stenosarchaea group</taxon>
        <taxon>Methanomicrobia</taxon>
        <taxon>Methanosarcinales</taxon>
        <taxon>Methanosarcinaceae</taxon>
        <taxon>Methanosarcina</taxon>
    </lineage>
</organism>
<dbReference type="RefSeq" id="WP_048064845.1">
    <property type="nucleotide sequence ID" value="NZ_DUJU01000158.1"/>
</dbReference>
<name>A0A832W883_9EURY</name>
<dbReference type="GeneID" id="24782618"/>